<evidence type="ECO:0000313" key="4">
    <source>
        <dbReference type="Proteomes" id="UP000054498"/>
    </source>
</evidence>
<keyword evidence="4" id="KW-1185">Reference proteome</keyword>
<organism evidence="3 4">
    <name type="scientific">Monoraphidium neglectum</name>
    <dbReference type="NCBI Taxonomy" id="145388"/>
    <lineage>
        <taxon>Eukaryota</taxon>
        <taxon>Viridiplantae</taxon>
        <taxon>Chlorophyta</taxon>
        <taxon>core chlorophytes</taxon>
        <taxon>Chlorophyceae</taxon>
        <taxon>CS clade</taxon>
        <taxon>Sphaeropleales</taxon>
        <taxon>Selenastraceae</taxon>
        <taxon>Monoraphidium</taxon>
    </lineage>
</organism>
<dbReference type="AlphaFoldDB" id="A0A0D2MQV6"/>
<feature type="coiled-coil region" evidence="1">
    <location>
        <begin position="138"/>
        <end position="165"/>
    </location>
</feature>
<keyword evidence="1" id="KW-0175">Coiled coil</keyword>
<feature type="region of interest" description="Disordered" evidence="2">
    <location>
        <begin position="749"/>
        <end position="785"/>
    </location>
</feature>
<reference evidence="3 4" key="1">
    <citation type="journal article" date="2013" name="BMC Genomics">
        <title>Reconstruction of the lipid metabolism for the microalga Monoraphidium neglectum from its genome sequence reveals characteristics suitable for biofuel production.</title>
        <authorList>
            <person name="Bogen C."/>
            <person name="Al-Dilaimi A."/>
            <person name="Albersmeier A."/>
            <person name="Wichmann J."/>
            <person name="Grundmann M."/>
            <person name="Rupp O."/>
            <person name="Lauersen K.J."/>
            <person name="Blifernez-Klassen O."/>
            <person name="Kalinowski J."/>
            <person name="Goesmann A."/>
            <person name="Mussgnug J.H."/>
            <person name="Kruse O."/>
        </authorList>
    </citation>
    <scope>NUCLEOTIDE SEQUENCE [LARGE SCALE GENOMIC DNA]</scope>
    <source>
        <strain evidence="3 4">SAG 48.87</strain>
    </source>
</reference>
<dbReference type="PANTHER" id="PTHR35381">
    <property type="entry name" value="EF-HAND DOMAIN-CONTAINING PROTEIN"/>
    <property type="match status" value="1"/>
</dbReference>
<evidence type="ECO:0008006" key="5">
    <source>
        <dbReference type="Google" id="ProtNLM"/>
    </source>
</evidence>
<sequence>MNPCVTALAQPMATAVAALGGGAPPGGPAAADAAPLILITTVDIGDGNSDLIEVRQGDDPIDLARAFVQKHALPAAITEALAQHLRDNLREAGQQQRGGGAEADSVGGLGSARSHRGGGNLSARSDGSRANDADAAVFERLYHQAVELRQKIEEKKARLAFEEDAAVSSMRFQRTWISQEMMRERTSGPYGNYGEMLYAESVEGIARKTQKAERQRAQRAAAELQSATFSPEITRLAHQLRTRKEGAGVPAWERLSKVMKTKTAERMESLRKERSEAETRECTFRPVLCKRSDKLMAERTDTFRTLNVSAHQQLYQDSLRRQQKQEAYSHWFPEDVTFQPKLVAAQRPAGALGAGGAAGAGAGDSQAARFEHLYASYEKLQCKLSEARAKLESPVDPVTGRVLHKPQTGRGPSFTRHGPEQGVGQYLHGLQSERDEKAKQRIEDEVKRADECRATSVVASSAAMVRKLHRRRFGQVFEFMDKEGCGTLDMASVAEEPPECLEELDDDVRADLEVASRLACRGFTVASIKGPEGSRATTPRSIDPSEVPLDVFCALMEEAIAARPRPRAYLTPSAPQKYVPGDSFAPVIDERSKQLAAKLRPKDTPCHELLYREATNITAKKAALRAAALDAAMAQCTFAPKLVSEQIAPEGRIMRTVRQGVGPASQPLGTCRVAEAEAILASVGAAANRADAADAHLRAVSAGGASRADILVCHGPGADEVEEEEEEEGTCASEFQGDLSALRAQLDSANVAEESEEVEEEEDAESVVEDSEEQTDEEGDDASVAGADGQQFLELEREVEAMLEATNAAAAAAERLSSRSDQRYLSQILGLTQEAVDAMQPAMSSLPGWESRASRGGSAITTGECTAAPSAGPREATQLAPRHELLISAAVTEGVGAAAAAGVSTRASLFSVPCGEGGQYDGREDEEVVEDERREEPHGEGVSHVPDLIRMDSTQDGAAAARQQ</sequence>
<dbReference type="RefSeq" id="XP_013904029.1">
    <property type="nucleotide sequence ID" value="XM_014048575.1"/>
</dbReference>
<feature type="compositionally biased region" description="Polar residues" evidence="2">
    <location>
        <begin position="952"/>
        <end position="964"/>
    </location>
</feature>
<dbReference type="KEGG" id="mng:MNEG_2946"/>
<name>A0A0D2MQV6_9CHLO</name>
<feature type="compositionally biased region" description="Basic and acidic residues" evidence="2">
    <location>
        <begin position="931"/>
        <end position="941"/>
    </location>
</feature>
<feature type="compositionally biased region" description="Acidic residues" evidence="2">
    <location>
        <begin position="753"/>
        <end position="781"/>
    </location>
</feature>
<dbReference type="STRING" id="145388.A0A0D2MQV6"/>
<feature type="region of interest" description="Disordered" evidence="2">
    <location>
        <begin position="846"/>
        <end position="875"/>
    </location>
</feature>
<feature type="compositionally biased region" description="Basic and acidic residues" evidence="2">
    <location>
        <begin position="431"/>
        <end position="442"/>
    </location>
</feature>
<gene>
    <name evidence="3" type="ORF">MNEG_2946</name>
</gene>
<dbReference type="EMBL" id="KK100571">
    <property type="protein sequence ID" value="KIZ05010.1"/>
    <property type="molecule type" value="Genomic_DNA"/>
</dbReference>
<accession>A0A0D2MQV6</accession>
<evidence type="ECO:0000256" key="1">
    <source>
        <dbReference type="SAM" id="Coils"/>
    </source>
</evidence>
<dbReference type="PANTHER" id="PTHR35381:SF1">
    <property type="entry name" value="EF-HAND DOMAIN-CONTAINING PROTEIN"/>
    <property type="match status" value="1"/>
</dbReference>
<feature type="region of interest" description="Disordered" evidence="2">
    <location>
        <begin position="398"/>
        <end position="442"/>
    </location>
</feature>
<feature type="region of interest" description="Disordered" evidence="2">
    <location>
        <begin position="913"/>
        <end position="964"/>
    </location>
</feature>
<evidence type="ECO:0000256" key="2">
    <source>
        <dbReference type="SAM" id="MobiDB-lite"/>
    </source>
</evidence>
<evidence type="ECO:0000313" key="3">
    <source>
        <dbReference type="EMBL" id="KIZ05010.1"/>
    </source>
</evidence>
<dbReference type="GeneID" id="25735824"/>
<dbReference type="Gene3D" id="3.10.20.870">
    <property type="entry name" value="PFU (PLAA family ubiquitin binding), C-terminal domain"/>
    <property type="match status" value="1"/>
</dbReference>
<dbReference type="OrthoDB" id="75192at2759"/>
<proteinExistence type="predicted"/>
<dbReference type="InterPro" id="IPR038122">
    <property type="entry name" value="PFU_sf"/>
</dbReference>
<protein>
    <recommendedName>
        <fullName evidence="5">PFU domain-containing protein</fullName>
    </recommendedName>
</protein>
<feature type="region of interest" description="Disordered" evidence="2">
    <location>
        <begin position="91"/>
        <end position="129"/>
    </location>
</feature>
<dbReference type="Proteomes" id="UP000054498">
    <property type="component" value="Unassembled WGS sequence"/>
</dbReference>